<keyword evidence="2" id="KW-0808">Transferase</keyword>
<evidence type="ECO:0000256" key="1">
    <source>
        <dbReference type="ARBA" id="ARBA00009156"/>
    </source>
</evidence>
<reference evidence="5 6" key="1">
    <citation type="submission" date="2023-08" db="EMBL/GenBank/DDBJ databases">
        <title>Rhodoferax potami sp. nov. and Rhodoferax mekongensis sp. nov., isolated from the Mekong River in Thailand.</title>
        <authorList>
            <person name="Kitikhun S."/>
            <person name="Charoenyingcharoen P."/>
            <person name="Siriarchawattana P."/>
            <person name="Likhitrattanapisal S."/>
            <person name="Nilsakha T."/>
            <person name="Chanpet A."/>
            <person name="Rattanawaree P."/>
            <person name="Ingsriswang S."/>
        </authorList>
    </citation>
    <scope>NUCLEOTIDE SEQUENCE [LARGE SCALE GENOMIC DNA]</scope>
    <source>
        <strain evidence="5 6">TBRC 17307</strain>
    </source>
</reference>
<dbReference type="RefSeq" id="WP_313868358.1">
    <property type="nucleotide sequence ID" value="NZ_CP132507.1"/>
</dbReference>
<sequence>MQDELTLVIDIGKSHAKLLMFNNAGEVVERHGRDNRSVPSALGYPALDVQGLEDWMSHTLSASANTVRCSRVITSTHGAALVGLDETGLAWAPLDYEFDALAQHPVWAREFEDAADAFAQTLSPDLPAGLNAARQLFYVQRAHPQVWQRTRHLLPYPQYWAWRLSGERASEVSSLGCHTHLWLPQAGRYSTLANSQGWTALFAPVRPAWEALGTVTPQVSRTWGLPPHCVVHAGVHDSNACLSRYLESLNRDATTSTALTVVSSGTWTVLMAPGASTQGLQAERDMLANVDVLSRATPTARFMGGREFECLLAGADPDAGSLEDLQSLISGAIMALPSFAAHGGPFRGREGSIRCGSEVFANTASAGLTAGQRAALAALYCAQTTAWLVERLWSGSALPRTVLVEGPLARNALYLGALQGLMPADRCLVSLDPVEGTARGAWMLSRWGQSTAADVMPVEALFVAGLGEYHAAWQRALV</sequence>
<organism evidence="5 6">
    <name type="scientific">Rhodoferax mekongensis</name>
    <dbReference type="NCBI Taxonomy" id="3068341"/>
    <lineage>
        <taxon>Bacteria</taxon>
        <taxon>Pseudomonadati</taxon>
        <taxon>Pseudomonadota</taxon>
        <taxon>Betaproteobacteria</taxon>
        <taxon>Burkholderiales</taxon>
        <taxon>Comamonadaceae</taxon>
        <taxon>Rhodoferax</taxon>
    </lineage>
</organism>
<name>A0ABZ0B163_9BURK</name>
<accession>A0ABZ0B163</accession>
<dbReference type="PANTHER" id="PTHR43095:SF2">
    <property type="entry name" value="GLUCONOKINASE"/>
    <property type="match status" value="1"/>
</dbReference>
<feature type="domain" description="Carbohydrate kinase FGGY C-terminal" evidence="4">
    <location>
        <begin position="258"/>
        <end position="448"/>
    </location>
</feature>
<proteinExistence type="inferred from homology"/>
<dbReference type="Proteomes" id="UP001302257">
    <property type="component" value="Chromosome"/>
</dbReference>
<dbReference type="InterPro" id="IPR049382">
    <property type="entry name" value="FGGY_C_2"/>
</dbReference>
<dbReference type="GO" id="GO:0016301">
    <property type="term" value="F:kinase activity"/>
    <property type="evidence" value="ECO:0007669"/>
    <property type="project" value="UniProtKB-KW"/>
</dbReference>
<dbReference type="Pfam" id="PF21546">
    <property type="entry name" value="FGGY_C_2"/>
    <property type="match status" value="1"/>
</dbReference>
<gene>
    <name evidence="5" type="ORF">RAN89_03985</name>
</gene>
<comment type="similarity">
    <text evidence="1">Belongs to the FGGY kinase family.</text>
</comment>
<evidence type="ECO:0000256" key="3">
    <source>
        <dbReference type="ARBA" id="ARBA00022777"/>
    </source>
</evidence>
<keyword evidence="3 5" id="KW-0418">Kinase</keyword>
<dbReference type="SUPFAM" id="SSF53067">
    <property type="entry name" value="Actin-like ATPase domain"/>
    <property type="match status" value="1"/>
</dbReference>
<protein>
    <submittedName>
        <fullName evidence="5">L-fuculose kinase</fullName>
    </submittedName>
</protein>
<evidence type="ECO:0000259" key="4">
    <source>
        <dbReference type="Pfam" id="PF21546"/>
    </source>
</evidence>
<dbReference type="InterPro" id="IPR050406">
    <property type="entry name" value="FGGY_Carb_Kinase"/>
</dbReference>
<dbReference type="Gene3D" id="3.30.420.40">
    <property type="match status" value="2"/>
</dbReference>
<evidence type="ECO:0000313" key="5">
    <source>
        <dbReference type="EMBL" id="WNO05603.1"/>
    </source>
</evidence>
<evidence type="ECO:0000256" key="2">
    <source>
        <dbReference type="ARBA" id="ARBA00022679"/>
    </source>
</evidence>
<dbReference type="CDD" id="cd07772">
    <property type="entry name" value="ASKHA_NBD_FGGY_NaCK-like"/>
    <property type="match status" value="1"/>
</dbReference>
<dbReference type="EMBL" id="CP132507">
    <property type="protein sequence ID" value="WNO05603.1"/>
    <property type="molecule type" value="Genomic_DNA"/>
</dbReference>
<dbReference type="PANTHER" id="PTHR43095">
    <property type="entry name" value="SUGAR KINASE"/>
    <property type="match status" value="1"/>
</dbReference>
<keyword evidence="6" id="KW-1185">Reference proteome</keyword>
<dbReference type="InterPro" id="IPR043129">
    <property type="entry name" value="ATPase_NBD"/>
</dbReference>
<evidence type="ECO:0000313" key="6">
    <source>
        <dbReference type="Proteomes" id="UP001302257"/>
    </source>
</evidence>